<gene>
    <name evidence="2" type="ORF">DILT_LOCUS12986</name>
</gene>
<keyword evidence="3" id="KW-1185">Reference proteome</keyword>
<protein>
    <submittedName>
        <fullName evidence="2">Uncharacterized protein</fullName>
    </submittedName>
</protein>
<organism evidence="2 3">
    <name type="scientific">Dibothriocephalus latus</name>
    <name type="common">Fish tapeworm</name>
    <name type="synonym">Diphyllobothrium latum</name>
    <dbReference type="NCBI Taxonomy" id="60516"/>
    <lineage>
        <taxon>Eukaryota</taxon>
        <taxon>Metazoa</taxon>
        <taxon>Spiralia</taxon>
        <taxon>Lophotrochozoa</taxon>
        <taxon>Platyhelminthes</taxon>
        <taxon>Cestoda</taxon>
        <taxon>Eucestoda</taxon>
        <taxon>Diphyllobothriidea</taxon>
        <taxon>Diphyllobothriidae</taxon>
        <taxon>Dibothriocephalus</taxon>
    </lineage>
</organism>
<proteinExistence type="predicted"/>
<name>A0A3P7PBL3_DIBLA</name>
<dbReference type="Proteomes" id="UP000281553">
    <property type="component" value="Unassembled WGS sequence"/>
</dbReference>
<feature type="compositionally biased region" description="Low complexity" evidence="1">
    <location>
        <begin position="499"/>
        <end position="510"/>
    </location>
</feature>
<feature type="region of interest" description="Disordered" evidence="1">
    <location>
        <begin position="1"/>
        <end position="52"/>
    </location>
</feature>
<dbReference type="AlphaFoldDB" id="A0A3P7PBL3"/>
<dbReference type="OrthoDB" id="6278451at2759"/>
<reference evidence="2 3" key="1">
    <citation type="submission" date="2018-11" db="EMBL/GenBank/DDBJ databases">
        <authorList>
            <consortium name="Pathogen Informatics"/>
        </authorList>
    </citation>
    <scope>NUCLEOTIDE SEQUENCE [LARGE SCALE GENOMIC DNA]</scope>
</reference>
<feature type="region of interest" description="Disordered" evidence="1">
    <location>
        <begin position="499"/>
        <end position="524"/>
    </location>
</feature>
<sequence length="576" mass="63916">MTPPPALPKILANPPSPVIDELEGTSGKKEEDEEPNPAATLSAGPGQPNSDEVIKTTLAEDSWVPHPLVASRDPIDEEGTFIAFCPHLIHARCKEKARTNSKSGATFECPVCHALSNFDLTLYGHVTDGLSPVWLSRQLGFKDVPAALKELFNLIDLVKSTKNELLWINSGAGEPETLSAERLSQLQTCLSEVFPTCQQARISREMQIALPVWLKPTQRSNHITSSLRYLVHGLAVQTDPDRLLNHTLNNLYRSIHNCFDRLCVFAEFAGLDVDDFLTNNRTGENIKARRNVNSLAQVGALHQSARELMTFVEHTRHLGVRAIWLAACEWRGLRHAVAYTLVVWERYLRHQSPNVTFFNGGLSESHRTNLCYLLRAAFQAHARLAPVPRGCPLACQNSDSDAGQRAHAECWPQRRDDPDWWWWHSYFSPAMPDATHTGEAIILAANPGDLFEPVSRVAVSEDAVRLWSLLLPDHPAQRASTTSETAEHAESTMEWADYSLSADPSSSTPSMKVDVGTRSEGDPANPYQSVSALWEIESEFLVSRWPIAITVAAALSTDRAVCDADYFRAVKPCKPL</sequence>
<evidence type="ECO:0000313" key="3">
    <source>
        <dbReference type="Proteomes" id="UP000281553"/>
    </source>
</evidence>
<dbReference type="EMBL" id="UYRU01068409">
    <property type="protein sequence ID" value="VDN17649.1"/>
    <property type="molecule type" value="Genomic_DNA"/>
</dbReference>
<evidence type="ECO:0000313" key="2">
    <source>
        <dbReference type="EMBL" id="VDN17649.1"/>
    </source>
</evidence>
<accession>A0A3P7PBL3</accession>
<evidence type="ECO:0000256" key="1">
    <source>
        <dbReference type="SAM" id="MobiDB-lite"/>
    </source>
</evidence>